<accession>U1UJM2</accession>
<keyword evidence="1" id="KW-1133">Transmembrane helix</keyword>
<proteinExistence type="predicted"/>
<reference evidence="2 3" key="1">
    <citation type="submission" date="2013-08" db="EMBL/GenBank/DDBJ databases">
        <title>Biodegradation of aromatic compounds in biofilm forming Pseudomonas isolated from sewage sludge.</title>
        <authorList>
            <person name="Qureshi A."/>
            <person name="Ghosh S."/>
            <person name="Khardenavis A.A."/>
            <person name="Kapley A."/>
            <person name="Purohit H.J."/>
        </authorList>
    </citation>
    <scope>NUCLEOTIDE SEQUENCE [LARGE SCALE GENOMIC DNA]</scope>
    <source>
        <strain evidence="2 3">EGD-AQ6</strain>
    </source>
</reference>
<dbReference type="Proteomes" id="UP000016504">
    <property type="component" value="Unassembled WGS sequence"/>
</dbReference>
<dbReference type="EMBL" id="AVQG01000023">
    <property type="protein sequence ID" value="ERH56503.1"/>
    <property type="molecule type" value="Genomic_DNA"/>
</dbReference>
<keyword evidence="1" id="KW-0812">Transmembrane</keyword>
<evidence type="ECO:0000256" key="1">
    <source>
        <dbReference type="SAM" id="Phobius"/>
    </source>
</evidence>
<feature type="transmembrane region" description="Helical" evidence="1">
    <location>
        <begin position="12"/>
        <end position="31"/>
    </location>
</feature>
<dbReference type="RefSeq" id="WP_021492405.1">
    <property type="nucleotide sequence ID" value="NZ_AVQG01000023.1"/>
</dbReference>
<protein>
    <submittedName>
        <fullName evidence="2">Uncharacterized protein</fullName>
    </submittedName>
</protein>
<organism evidence="2 3">
    <name type="scientific">Pseudomonas simiae</name>
    <dbReference type="NCBI Taxonomy" id="321846"/>
    <lineage>
        <taxon>Bacteria</taxon>
        <taxon>Pseudomonadati</taxon>
        <taxon>Pseudomonadota</taxon>
        <taxon>Gammaproteobacteria</taxon>
        <taxon>Pseudomonadales</taxon>
        <taxon>Pseudomonadaceae</taxon>
        <taxon>Pseudomonas</taxon>
    </lineage>
</organism>
<name>U1UJM2_9PSED</name>
<comment type="caution">
    <text evidence="2">The sequence shown here is derived from an EMBL/GenBank/DDBJ whole genome shotgun (WGS) entry which is preliminary data.</text>
</comment>
<evidence type="ECO:0000313" key="3">
    <source>
        <dbReference type="Proteomes" id="UP000016504"/>
    </source>
</evidence>
<sequence length="107" mass="12147">MFPNYKLLKGLLVSMIVAILLNLGLTGYSIVRHESSNKEFAERMMYESQAREVQLTAKLDANIQRQILGVRENFISWQVDQVTQTRKLVALEVSSQLKAKQNAAPPQ</sequence>
<evidence type="ECO:0000313" key="2">
    <source>
        <dbReference type="EMBL" id="ERH56503.1"/>
    </source>
</evidence>
<gene>
    <name evidence="2" type="ORF">O204_04590</name>
</gene>
<keyword evidence="1" id="KW-0472">Membrane</keyword>
<dbReference type="AlphaFoldDB" id="U1UJM2"/>